<dbReference type="HAMAP" id="MF_02089">
    <property type="entry name" value="QueH"/>
    <property type="match status" value="1"/>
</dbReference>
<keyword evidence="11 17" id="KW-0408">Iron</keyword>
<evidence type="ECO:0000256" key="8">
    <source>
        <dbReference type="ARBA" id="ARBA00022723"/>
    </source>
</evidence>
<accession>A0A1G7UWL7</accession>
<evidence type="ECO:0000256" key="13">
    <source>
        <dbReference type="ARBA" id="ARBA00023157"/>
    </source>
</evidence>
<dbReference type="PANTHER" id="PTHR36701">
    <property type="entry name" value="EPOXYQUEUOSINE REDUCTASE QUEH"/>
    <property type="match status" value="1"/>
</dbReference>
<name>A0A1G7UWL7_9PROT</name>
<protein>
    <recommendedName>
        <fullName evidence="5 17">Epoxyqueuosine reductase QueH</fullName>
        <ecNumber evidence="4 17">1.17.99.6</ecNumber>
    </recommendedName>
    <alternativeName>
        <fullName evidence="15 17">Queuosine biosynthesis protein QueH</fullName>
    </alternativeName>
</protein>
<keyword evidence="9 17" id="KW-0671">Queuosine biosynthesis</keyword>
<dbReference type="EMBL" id="FNCV01000001">
    <property type="protein sequence ID" value="SDG51887.1"/>
    <property type="molecule type" value="Genomic_DNA"/>
</dbReference>
<evidence type="ECO:0000256" key="2">
    <source>
        <dbReference type="ARBA" id="ARBA00004691"/>
    </source>
</evidence>
<evidence type="ECO:0000256" key="14">
    <source>
        <dbReference type="ARBA" id="ARBA00023284"/>
    </source>
</evidence>
<evidence type="ECO:0000256" key="11">
    <source>
        <dbReference type="ARBA" id="ARBA00023004"/>
    </source>
</evidence>
<dbReference type="PANTHER" id="PTHR36701:SF1">
    <property type="entry name" value="EPOXYQUEUOSINE REDUCTASE QUEH"/>
    <property type="match status" value="1"/>
</dbReference>
<dbReference type="Pfam" id="PF02677">
    <property type="entry name" value="QueH"/>
    <property type="match status" value="1"/>
</dbReference>
<keyword evidence="10 17" id="KW-0560">Oxidoreductase</keyword>
<dbReference type="GO" id="GO:0052693">
    <property type="term" value="F:epoxyqueuosine reductase activity"/>
    <property type="evidence" value="ECO:0007669"/>
    <property type="project" value="UniProtKB-UniRule"/>
</dbReference>
<keyword evidence="8 17" id="KW-0479">Metal-binding</keyword>
<dbReference type="OrthoDB" id="9801033at2"/>
<feature type="binding site" evidence="17">
    <location>
        <position position="27"/>
    </location>
    <ligand>
        <name>[4Fe-4S] cluster</name>
        <dbReference type="ChEBI" id="CHEBI:49883"/>
    </ligand>
</feature>
<dbReference type="SUPFAM" id="SSF52402">
    <property type="entry name" value="Adenine nucleotide alpha hydrolases-like"/>
    <property type="match status" value="1"/>
</dbReference>
<evidence type="ECO:0000256" key="17">
    <source>
        <dbReference type="HAMAP-Rule" id="MF_02089"/>
    </source>
</evidence>
<keyword evidence="6 17" id="KW-0004">4Fe-4S</keyword>
<dbReference type="Proteomes" id="UP000217076">
    <property type="component" value="Unassembled WGS sequence"/>
</dbReference>
<dbReference type="GO" id="GO:0046872">
    <property type="term" value="F:metal ion binding"/>
    <property type="evidence" value="ECO:0007669"/>
    <property type="project" value="UniProtKB-KW"/>
</dbReference>
<dbReference type="InterPro" id="IPR003828">
    <property type="entry name" value="QueH"/>
</dbReference>
<comment type="function">
    <text evidence="1 17">Catalyzes the conversion of epoxyqueuosine (oQ) to queuosine (Q), which is a hypermodified base found in the wobble positions of tRNA(Asp), tRNA(Asn), tRNA(His) and tRNA(Tyr).</text>
</comment>
<evidence type="ECO:0000256" key="7">
    <source>
        <dbReference type="ARBA" id="ARBA00022694"/>
    </source>
</evidence>
<feature type="disulfide bond" description="Redox-active" evidence="17">
    <location>
        <begin position="188"/>
        <end position="190"/>
    </location>
</feature>
<feature type="binding site" evidence="17">
    <location>
        <position position="26"/>
    </location>
    <ligand>
        <name>[4Fe-4S] cluster</name>
        <dbReference type="ChEBI" id="CHEBI:49883"/>
    </ligand>
</feature>
<sequence length="200" mass="22498">MSGQTGVPDLLPTPPGGERRLVLHSCCAPCVGGIMESMAAAGLEPLVLFYNPNIHPAPEYLKRKDENARFAEKLGLPFVDADYDPKAWMDRVRGLEAEPERGARCTVCFDMRLAYTADYAHQHGYRVFTSSLGISRHKDMAQVNASATRAAARHPDLTYWDHNWRKNGGMDHMLTVSRREDFYRQDYCGCTFSKRAAERG</sequence>
<evidence type="ECO:0000256" key="9">
    <source>
        <dbReference type="ARBA" id="ARBA00022785"/>
    </source>
</evidence>
<dbReference type="UniPathway" id="UPA00392"/>
<evidence type="ECO:0000256" key="6">
    <source>
        <dbReference type="ARBA" id="ARBA00022485"/>
    </source>
</evidence>
<evidence type="ECO:0000313" key="19">
    <source>
        <dbReference type="Proteomes" id="UP000217076"/>
    </source>
</evidence>
<keyword evidence="14 17" id="KW-0676">Redox-active center</keyword>
<evidence type="ECO:0000256" key="12">
    <source>
        <dbReference type="ARBA" id="ARBA00023014"/>
    </source>
</evidence>
<keyword evidence="12 17" id="KW-0411">Iron-sulfur</keyword>
<dbReference type="STRING" id="83401.SAMN05421742_101456"/>
<reference evidence="19" key="1">
    <citation type="submission" date="2016-10" db="EMBL/GenBank/DDBJ databases">
        <authorList>
            <person name="Varghese N."/>
            <person name="Submissions S."/>
        </authorList>
    </citation>
    <scope>NUCLEOTIDE SEQUENCE [LARGE SCALE GENOMIC DNA]</scope>
    <source>
        <strain evidence="19">930I</strain>
    </source>
</reference>
<organism evidence="18 19">
    <name type="scientific">Roseospirillum parvum</name>
    <dbReference type="NCBI Taxonomy" id="83401"/>
    <lineage>
        <taxon>Bacteria</taxon>
        <taxon>Pseudomonadati</taxon>
        <taxon>Pseudomonadota</taxon>
        <taxon>Alphaproteobacteria</taxon>
        <taxon>Rhodospirillales</taxon>
        <taxon>Rhodospirillaceae</taxon>
        <taxon>Roseospirillum</taxon>
    </lineage>
</organism>
<keyword evidence="13 17" id="KW-1015">Disulfide bond</keyword>
<dbReference type="GO" id="GO:0051539">
    <property type="term" value="F:4 iron, 4 sulfur cluster binding"/>
    <property type="evidence" value="ECO:0007669"/>
    <property type="project" value="UniProtKB-UniRule"/>
</dbReference>
<evidence type="ECO:0000256" key="15">
    <source>
        <dbReference type="ARBA" id="ARBA00031446"/>
    </source>
</evidence>
<evidence type="ECO:0000256" key="4">
    <source>
        <dbReference type="ARBA" id="ARBA00012622"/>
    </source>
</evidence>
<dbReference type="RefSeq" id="WP_092614719.1">
    <property type="nucleotide sequence ID" value="NZ_FNCV01000001.1"/>
</dbReference>
<keyword evidence="7 17" id="KW-0819">tRNA processing</keyword>
<evidence type="ECO:0000313" key="18">
    <source>
        <dbReference type="EMBL" id="SDG51887.1"/>
    </source>
</evidence>
<evidence type="ECO:0000256" key="10">
    <source>
        <dbReference type="ARBA" id="ARBA00023002"/>
    </source>
</evidence>
<evidence type="ECO:0000256" key="5">
    <source>
        <dbReference type="ARBA" id="ARBA00016895"/>
    </source>
</evidence>
<comment type="catalytic activity">
    <reaction evidence="16 17">
        <text>epoxyqueuosine(34) in tRNA + AH2 = queuosine(34) in tRNA + A + H2O</text>
        <dbReference type="Rhea" id="RHEA:32159"/>
        <dbReference type="Rhea" id="RHEA-COMP:18571"/>
        <dbReference type="Rhea" id="RHEA-COMP:18582"/>
        <dbReference type="ChEBI" id="CHEBI:13193"/>
        <dbReference type="ChEBI" id="CHEBI:15377"/>
        <dbReference type="ChEBI" id="CHEBI:17499"/>
        <dbReference type="ChEBI" id="CHEBI:194431"/>
        <dbReference type="ChEBI" id="CHEBI:194443"/>
        <dbReference type="EC" id="1.17.99.6"/>
    </reaction>
</comment>
<feature type="binding site" evidence="17">
    <location>
        <position position="108"/>
    </location>
    <ligand>
        <name>[4Fe-4S] cluster</name>
        <dbReference type="ChEBI" id="CHEBI:49883"/>
    </ligand>
</feature>
<keyword evidence="19" id="KW-1185">Reference proteome</keyword>
<comment type="similarity">
    <text evidence="3 17">Belongs to the QueH family.</text>
</comment>
<feature type="binding site" evidence="17">
    <location>
        <position position="105"/>
    </location>
    <ligand>
        <name>[4Fe-4S] cluster</name>
        <dbReference type="ChEBI" id="CHEBI:49883"/>
    </ligand>
</feature>
<dbReference type="AlphaFoldDB" id="A0A1G7UWL7"/>
<proteinExistence type="inferred from homology"/>
<evidence type="ECO:0000256" key="16">
    <source>
        <dbReference type="ARBA" id="ARBA00047415"/>
    </source>
</evidence>
<dbReference type="GO" id="GO:0008616">
    <property type="term" value="P:tRNA queuosine(34) biosynthetic process"/>
    <property type="evidence" value="ECO:0007669"/>
    <property type="project" value="UniProtKB-UniRule"/>
</dbReference>
<dbReference type="EC" id="1.17.99.6" evidence="4 17"/>
<evidence type="ECO:0000256" key="1">
    <source>
        <dbReference type="ARBA" id="ARBA00002268"/>
    </source>
</evidence>
<evidence type="ECO:0000256" key="3">
    <source>
        <dbReference type="ARBA" id="ARBA00008207"/>
    </source>
</evidence>
<gene>
    <name evidence="17" type="primary">queH</name>
    <name evidence="18" type="ORF">SAMN05421742_101456</name>
</gene>
<comment type="pathway">
    <text evidence="2 17">tRNA modification; tRNA-queuosine biosynthesis.</text>
</comment>